<reference evidence="2" key="1">
    <citation type="submission" date="2013-07" db="EMBL/GenBank/DDBJ databases">
        <title>The genome of Eucalyptus grandis.</title>
        <authorList>
            <person name="Schmutz J."/>
            <person name="Hayes R."/>
            <person name="Myburg A."/>
            <person name="Tuskan G."/>
            <person name="Grattapaglia D."/>
            <person name="Rokhsar D.S."/>
        </authorList>
    </citation>
    <scope>NUCLEOTIDE SEQUENCE</scope>
    <source>
        <tissue evidence="2">Leaf extractions</tissue>
    </source>
</reference>
<name>A0A059C3Y8_EUCGR</name>
<dbReference type="InParanoid" id="A0A059C3Y8"/>
<gene>
    <name evidence="2" type="ORF">EUGRSUZ_E01514</name>
</gene>
<keyword evidence="1" id="KW-1133">Transmembrane helix</keyword>
<sequence>MASNLNNSTNRKCLTRLFIIHICLSRSLRAVSCFGRAFGALNFLCLLELLIVLLSQNPSISRVIIYNLLQLICLDFACR</sequence>
<proteinExistence type="predicted"/>
<evidence type="ECO:0000256" key="1">
    <source>
        <dbReference type="SAM" id="Phobius"/>
    </source>
</evidence>
<evidence type="ECO:0000313" key="2">
    <source>
        <dbReference type="EMBL" id="KCW73072.1"/>
    </source>
</evidence>
<feature type="transmembrane region" description="Helical" evidence="1">
    <location>
        <begin position="34"/>
        <end position="54"/>
    </location>
</feature>
<organism evidence="2">
    <name type="scientific">Eucalyptus grandis</name>
    <name type="common">Flooded gum</name>
    <dbReference type="NCBI Taxonomy" id="71139"/>
    <lineage>
        <taxon>Eukaryota</taxon>
        <taxon>Viridiplantae</taxon>
        <taxon>Streptophyta</taxon>
        <taxon>Embryophyta</taxon>
        <taxon>Tracheophyta</taxon>
        <taxon>Spermatophyta</taxon>
        <taxon>Magnoliopsida</taxon>
        <taxon>eudicotyledons</taxon>
        <taxon>Gunneridae</taxon>
        <taxon>Pentapetalae</taxon>
        <taxon>rosids</taxon>
        <taxon>malvids</taxon>
        <taxon>Myrtales</taxon>
        <taxon>Myrtaceae</taxon>
        <taxon>Myrtoideae</taxon>
        <taxon>Eucalypteae</taxon>
        <taxon>Eucalyptus</taxon>
    </lineage>
</organism>
<keyword evidence="1" id="KW-0472">Membrane</keyword>
<dbReference type="Gramene" id="KCW73072">
    <property type="protein sequence ID" value="KCW73072"/>
    <property type="gene ID" value="EUGRSUZ_E01514"/>
</dbReference>
<dbReference type="EMBL" id="KK198757">
    <property type="protein sequence ID" value="KCW73072.1"/>
    <property type="molecule type" value="Genomic_DNA"/>
</dbReference>
<protein>
    <submittedName>
        <fullName evidence="2">Uncharacterized protein</fullName>
    </submittedName>
</protein>
<accession>A0A059C3Y8</accession>
<keyword evidence="1" id="KW-0812">Transmembrane</keyword>
<dbReference type="AlphaFoldDB" id="A0A059C3Y8"/>